<comment type="caution">
    <text evidence="9">The sequence shown here is derived from an EMBL/GenBank/DDBJ whole genome shotgun (WGS) entry which is preliminary data.</text>
</comment>
<evidence type="ECO:0000256" key="7">
    <source>
        <dbReference type="SAM" id="SignalP"/>
    </source>
</evidence>
<keyword evidence="2" id="KW-0645">Protease</keyword>
<name>A0A0L0JCG2_9ACTN</name>
<dbReference type="SUPFAM" id="SSF52743">
    <property type="entry name" value="Subtilisin-like"/>
    <property type="match status" value="1"/>
</dbReference>
<reference evidence="10" key="1">
    <citation type="submission" date="2014-07" db="EMBL/GenBank/DDBJ databases">
        <title>Genome sequencing of plant-pathogenic Streptomyces species.</title>
        <authorList>
            <person name="Harrison J."/>
            <person name="Sapp M."/>
            <person name="Thwaites R."/>
            <person name="Studholme D.J."/>
        </authorList>
    </citation>
    <scope>NUCLEOTIDE SEQUENCE [LARGE SCALE GENOMIC DNA]</scope>
    <source>
        <strain evidence="10">NCPPB 4445</strain>
    </source>
</reference>
<evidence type="ECO:0000259" key="8">
    <source>
        <dbReference type="Pfam" id="PF00082"/>
    </source>
</evidence>
<dbReference type="InterPro" id="IPR050131">
    <property type="entry name" value="Peptidase_S8_subtilisin-like"/>
</dbReference>
<dbReference type="PRINTS" id="PR00723">
    <property type="entry name" value="SUBTILISIN"/>
</dbReference>
<accession>A0A0L0JCG2</accession>
<protein>
    <submittedName>
        <fullName evidence="9">Peptidase</fullName>
    </submittedName>
</protein>
<dbReference type="InterPro" id="IPR000209">
    <property type="entry name" value="Peptidase_S8/S53_dom"/>
</dbReference>
<dbReference type="Gene3D" id="3.40.50.200">
    <property type="entry name" value="Peptidase S8/S53 domain"/>
    <property type="match status" value="1"/>
</dbReference>
<dbReference type="InterPro" id="IPR036852">
    <property type="entry name" value="Peptidase_S8/S53_dom_sf"/>
</dbReference>
<feature type="compositionally biased region" description="Low complexity" evidence="6">
    <location>
        <begin position="129"/>
        <end position="143"/>
    </location>
</feature>
<dbReference type="PATRIC" id="fig|42234.21.peg.9243"/>
<feature type="compositionally biased region" description="Polar residues" evidence="6">
    <location>
        <begin position="511"/>
        <end position="531"/>
    </location>
</feature>
<keyword evidence="7" id="KW-0732">Signal</keyword>
<evidence type="ECO:0000256" key="2">
    <source>
        <dbReference type="ARBA" id="ARBA00022670"/>
    </source>
</evidence>
<dbReference type="InterPro" id="IPR015500">
    <property type="entry name" value="Peptidase_S8_subtilisin-rel"/>
</dbReference>
<proteinExistence type="inferred from homology"/>
<dbReference type="PANTHER" id="PTHR43806">
    <property type="entry name" value="PEPTIDASE S8"/>
    <property type="match status" value="1"/>
</dbReference>
<feature type="region of interest" description="Disordered" evidence="6">
    <location>
        <begin position="492"/>
        <end position="558"/>
    </location>
</feature>
<feature type="region of interest" description="Disordered" evidence="6">
    <location>
        <begin position="129"/>
        <end position="151"/>
    </location>
</feature>
<feature type="domain" description="Peptidase S8/S53" evidence="8">
    <location>
        <begin position="174"/>
        <end position="477"/>
    </location>
</feature>
<dbReference type="PROSITE" id="PS00138">
    <property type="entry name" value="SUBTILASE_SER"/>
    <property type="match status" value="1"/>
</dbReference>
<dbReference type="GO" id="GO:0004252">
    <property type="term" value="F:serine-type endopeptidase activity"/>
    <property type="evidence" value="ECO:0007669"/>
    <property type="project" value="InterPro"/>
</dbReference>
<dbReference type="Pfam" id="PF00082">
    <property type="entry name" value="Peptidase_S8"/>
    <property type="match status" value="1"/>
</dbReference>
<comment type="caution">
    <text evidence="5">Lacks conserved residue(s) required for the propagation of feature annotation.</text>
</comment>
<dbReference type="InterPro" id="IPR023828">
    <property type="entry name" value="Peptidase_S8_Ser-AS"/>
</dbReference>
<dbReference type="Proteomes" id="UP000037151">
    <property type="component" value="Unassembled WGS sequence"/>
</dbReference>
<dbReference type="PROSITE" id="PS51892">
    <property type="entry name" value="SUBTILASE"/>
    <property type="match status" value="1"/>
</dbReference>
<dbReference type="PANTHER" id="PTHR43806:SF11">
    <property type="entry name" value="CEREVISIN-RELATED"/>
    <property type="match status" value="1"/>
</dbReference>
<sequence>MNDRGVSTKRALAAGAVVAAVLSCLTAAGETPPTPASTTPTQRVVVVMRDQHPSLLPRARATQRAHALDHDQLPLVHALRDSGATHLQRLNTVNAVAATVSPAERSRLAADPAVAAVVPDRWIPAPHRTANAASATPTATPASGLCPADPATPLVEPEALHLTKADSAQRLATGKGVKVAFFSEGVDVGNPEFVRPDGSHVISAVRDFTGDGTADHTDGGEAFGDAGAIAAQGARTYDLATQLPHSGLPKGCTFRIRGFAPDADLVALKVWGEHSGGWLSQMARAIDDAVWNEKADVINVSTDYGALPDTPDDPLRLAIRAAVAAGVTVVHGSGDSGTSGTIGAPAGDPGTITVGGTNSFRLVAQAYGYPKYTSNDIAALSSGGTTQGGKLVDLVAPAQAGMAPCTVDPHYTGCTSDTLVWGGTSQAAPFVAGAAALVIEAYEHAHGGTRPAPALVKRILTGTATDLDSPADEQGAGLLDTEAAVRAAQGDGGLLPSASQVDVTGAPGTAHDTTLSLTNTGSRSRQVTMTSRAVGAETFRTDRTTTAGDPQDTGAPEGALAAPAVTFDVPSGTPLLDARMVWPGTGDSGTLALFLVDPEGRLTQMSYDYDGYGSYTNYQHVDVHHPVAGTWTAKVVWNNGRAHLADPPIKPGSYRGPVRLRFTGHGFVSAGVPEVTRTIAPGATADFGVHVPLPAEAGDAPASLQFDAGDGTHLSVPLARRTLLGDTFTATVTGGVGRIFGQVLGYDLDVPAGHRNLSVDLAAQDPDTTLAYYLVDPEGQIAASDTNLTGTDGTTHTTSASLTADSPAAGRWRLLVVLPNPVSGKDFTDRVTGHVRYDTVDVTASHLPGDQAQKLARGAAQEVTVRVRNTGPAGRYLFLDPRLATDTDLALTPTSGSATAQLPFPDPANWRVPRHTSALTAVGTADSPVDLETAHTTVAPDLVGFARSGNTVTASLSAAEVTPGDWYTELTPAGSFGTAPAPQGTGHVTLTARTKSFDPALTSPTGDLWLPGSTVTPVFVAAGDTVTLKATLKPTAPAGTVVHGTLYVETYTPAFAERTGSVLTGIPYTYTVG</sequence>
<evidence type="ECO:0000256" key="3">
    <source>
        <dbReference type="ARBA" id="ARBA00022801"/>
    </source>
</evidence>
<dbReference type="PROSITE" id="PS51257">
    <property type="entry name" value="PROKAR_LIPOPROTEIN"/>
    <property type="match status" value="1"/>
</dbReference>
<dbReference type="AlphaFoldDB" id="A0A0L0JCG2"/>
<keyword evidence="4" id="KW-0720">Serine protease</keyword>
<evidence type="ECO:0000256" key="6">
    <source>
        <dbReference type="SAM" id="MobiDB-lite"/>
    </source>
</evidence>
<evidence type="ECO:0000256" key="5">
    <source>
        <dbReference type="PROSITE-ProRule" id="PRU01240"/>
    </source>
</evidence>
<keyword evidence="3" id="KW-0378">Hydrolase</keyword>
<dbReference type="GO" id="GO:0006508">
    <property type="term" value="P:proteolysis"/>
    <property type="evidence" value="ECO:0007669"/>
    <property type="project" value="UniProtKB-KW"/>
</dbReference>
<evidence type="ECO:0000256" key="1">
    <source>
        <dbReference type="ARBA" id="ARBA00011073"/>
    </source>
</evidence>
<organism evidence="9 10">
    <name type="scientific">Streptomyces acidiscabies</name>
    <dbReference type="NCBI Taxonomy" id="42234"/>
    <lineage>
        <taxon>Bacteria</taxon>
        <taxon>Bacillati</taxon>
        <taxon>Actinomycetota</taxon>
        <taxon>Actinomycetes</taxon>
        <taxon>Kitasatosporales</taxon>
        <taxon>Streptomycetaceae</taxon>
        <taxon>Streptomyces</taxon>
    </lineage>
</organism>
<evidence type="ECO:0000313" key="9">
    <source>
        <dbReference type="EMBL" id="KND23366.1"/>
    </source>
</evidence>
<feature type="signal peptide" evidence="7">
    <location>
        <begin position="1"/>
        <end position="27"/>
    </location>
</feature>
<evidence type="ECO:0000256" key="4">
    <source>
        <dbReference type="ARBA" id="ARBA00022825"/>
    </source>
</evidence>
<feature type="chain" id="PRO_5039652520" evidence="7">
    <location>
        <begin position="28"/>
        <end position="1073"/>
    </location>
</feature>
<comment type="similarity">
    <text evidence="1 5">Belongs to the peptidase S8 family.</text>
</comment>
<dbReference type="EMBL" id="JPPY01000262">
    <property type="protein sequence ID" value="KND23366.1"/>
    <property type="molecule type" value="Genomic_DNA"/>
</dbReference>
<evidence type="ECO:0000313" key="10">
    <source>
        <dbReference type="Proteomes" id="UP000037151"/>
    </source>
</evidence>
<gene>
    <name evidence="9" type="ORF">IQ63_44995</name>
</gene>